<reference evidence="1" key="1">
    <citation type="journal article" date="2011" name="Environ. Microbiol.">
        <title>Time-series analyses of Monterey Bay coastal microbial picoplankton using a 'genome proxy' microarray.</title>
        <authorList>
            <person name="Rich V.I."/>
            <person name="Pham V.D."/>
            <person name="Eppley J."/>
            <person name="Shi Y."/>
            <person name="DeLong E.F."/>
        </authorList>
    </citation>
    <scope>NUCLEOTIDE SEQUENCE</scope>
</reference>
<proteinExistence type="predicted"/>
<sequence length="51" mass="6118">MCIGYSLRPHLSSRLTLGGRTFPRKPYPYGDMDFNHVYRYLSLDYHFQPLH</sequence>
<organism evidence="1">
    <name type="scientific">uncultured Verrucomicrobiales bacterium HF0010_05E02</name>
    <dbReference type="NCBI Taxonomy" id="710995"/>
    <lineage>
        <taxon>Bacteria</taxon>
        <taxon>Pseudomonadati</taxon>
        <taxon>Verrucomicrobiota</taxon>
        <taxon>Verrucomicrobiia</taxon>
        <taxon>Verrucomicrobiales</taxon>
        <taxon>environmental samples</taxon>
    </lineage>
</organism>
<protein>
    <submittedName>
        <fullName evidence="1">Uncharacterized protein</fullName>
    </submittedName>
</protein>
<name>E0XQN2_9BACT</name>
<dbReference type="EMBL" id="GU474845">
    <property type="protein sequence ID" value="ADI16723.1"/>
    <property type="molecule type" value="Genomic_DNA"/>
</dbReference>
<dbReference type="AlphaFoldDB" id="E0XQN2"/>
<accession>E0XQN2</accession>
<evidence type="ECO:0000313" key="1">
    <source>
        <dbReference type="EMBL" id="ADI16723.1"/>
    </source>
</evidence>